<gene>
    <name evidence="1" type="ORF">MLD38_038874</name>
</gene>
<dbReference type="Proteomes" id="UP001057402">
    <property type="component" value="Chromosome 12"/>
</dbReference>
<protein>
    <submittedName>
        <fullName evidence="1">Uncharacterized protein</fullName>
    </submittedName>
</protein>
<accession>A0ACB9L1I2</accession>
<evidence type="ECO:0000313" key="2">
    <source>
        <dbReference type="Proteomes" id="UP001057402"/>
    </source>
</evidence>
<reference evidence="2" key="1">
    <citation type="journal article" date="2023" name="Front. Plant Sci.">
        <title>Chromosomal-level genome assembly of Melastoma candidum provides insights into trichome evolution.</title>
        <authorList>
            <person name="Zhong Y."/>
            <person name="Wu W."/>
            <person name="Sun C."/>
            <person name="Zou P."/>
            <person name="Liu Y."/>
            <person name="Dai S."/>
            <person name="Zhou R."/>
        </authorList>
    </citation>
    <scope>NUCLEOTIDE SEQUENCE [LARGE SCALE GENOMIC DNA]</scope>
</reference>
<comment type="caution">
    <text evidence="1">The sequence shown here is derived from an EMBL/GenBank/DDBJ whole genome shotgun (WGS) entry which is preliminary data.</text>
</comment>
<keyword evidence="2" id="KW-1185">Reference proteome</keyword>
<proteinExistence type="predicted"/>
<organism evidence="1 2">
    <name type="scientific">Melastoma candidum</name>
    <dbReference type="NCBI Taxonomy" id="119954"/>
    <lineage>
        <taxon>Eukaryota</taxon>
        <taxon>Viridiplantae</taxon>
        <taxon>Streptophyta</taxon>
        <taxon>Embryophyta</taxon>
        <taxon>Tracheophyta</taxon>
        <taxon>Spermatophyta</taxon>
        <taxon>Magnoliopsida</taxon>
        <taxon>eudicotyledons</taxon>
        <taxon>Gunneridae</taxon>
        <taxon>Pentapetalae</taxon>
        <taxon>rosids</taxon>
        <taxon>malvids</taxon>
        <taxon>Myrtales</taxon>
        <taxon>Melastomataceae</taxon>
        <taxon>Melastomatoideae</taxon>
        <taxon>Melastomateae</taxon>
        <taxon>Melastoma</taxon>
    </lineage>
</organism>
<evidence type="ECO:0000313" key="1">
    <source>
        <dbReference type="EMBL" id="KAI4303217.1"/>
    </source>
</evidence>
<name>A0ACB9L1I2_9MYRT</name>
<sequence length="198" mass="21809">MISAYWQLGLPRESLSLLGSMRAADVRPDHFTFTYCLNACARLGDVLLGGNVHALVVVSGYGGHVAVSNALIDMYGKCSRPDSIAWNVMIAGYAEYDEVESCIQLFNKMNESPCEPDQWTLSSLMDVSAQSSEMVYGRAVHAFVIKSGWGSADESKNSILGFYSRHREHDALKLLESFGARTLVSWNNYTKVGDVPKV</sequence>
<dbReference type="EMBL" id="CM042891">
    <property type="protein sequence ID" value="KAI4303217.1"/>
    <property type="molecule type" value="Genomic_DNA"/>
</dbReference>